<proteinExistence type="predicted"/>
<dbReference type="WBParaSite" id="MBELARI_LOCUS1777">
    <property type="protein sequence ID" value="MBELARI_LOCUS1777"/>
    <property type="gene ID" value="MBELARI_LOCUS1777"/>
</dbReference>
<evidence type="ECO:0000313" key="2">
    <source>
        <dbReference type="Proteomes" id="UP000887575"/>
    </source>
</evidence>
<organism evidence="2 3">
    <name type="scientific">Mesorhabditis belari</name>
    <dbReference type="NCBI Taxonomy" id="2138241"/>
    <lineage>
        <taxon>Eukaryota</taxon>
        <taxon>Metazoa</taxon>
        <taxon>Ecdysozoa</taxon>
        <taxon>Nematoda</taxon>
        <taxon>Chromadorea</taxon>
        <taxon>Rhabditida</taxon>
        <taxon>Rhabditina</taxon>
        <taxon>Rhabditomorpha</taxon>
        <taxon>Rhabditoidea</taxon>
        <taxon>Rhabditidae</taxon>
        <taxon>Mesorhabditinae</taxon>
        <taxon>Mesorhabditis</taxon>
    </lineage>
</organism>
<dbReference type="Proteomes" id="UP000887575">
    <property type="component" value="Unassembled WGS sequence"/>
</dbReference>
<name>A0AAF3EUB6_9BILA</name>
<dbReference type="AlphaFoldDB" id="A0AAF3EUB6"/>
<evidence type="ECO:0000256" key="1">
    <source>
        <dbReference type="SAM" id="MobiDB-lite"/>
    </source>
</evidence>
<evidence type="ECO:0000313" key="3">
    <source>
        <dbReference type="WBParaSite" id="MBELARI_LOCUS1777"/>
    </source>
</evidence>
<protein>
    <submittedName>
        <fullName evidence="3">Uncharacterized protein</fullName>
    </submittedName>
</protein>
<keyword evidence="2" id="KW-1185">Reference proteome</keyword>
<feature type="region of interest" description="Disordered" evidence="1">
    <location>
        <begin position="1"/>
        <end position="23"/>
    </location>
</feature>
<sequence length="179" mass="19512">MYQNSNYNPRPIQSTGYSTYQRSFYSPNRPYRPAYYQPQRTQGYYQPQHYTYPGQVDTSDLVYLTANGPVPVNPALGPIILYGNAGQSPISTSYGGYSGASYGQQQPVSTSYGGYSGASYGQQQPAYAGYNGYSQGYSANYGQNDGGYSPSYAQQSSYGQWSPYGTSYKIGGGSMSYLG</sequence>
<accession>A0AAF3EUB6</accession>
<reference evidence="3" key="1">
    <citation type="submission" date="2024-02" db="UniProtKB">
        <authorList>
            <consortium name="WormBaseParasite"/>
        </authorList>
    </citation>
    <scope>IDENTIFICATION</scope>
</reference>